<reference evidence="1 2" key="1">
    <citation type="submission" date="2015-05" db="EMBL/GenBank/DDBJ databases">
        <authorList>
            <person name="Goodhead I."/>
        </authorList>
    </citation>
    <scope>NUCLEOTIDE SEQUENCE [LARGE SCALE GENOMIC DNA]</scope>
    <source>
        <strain evidence="2">morsitans</strain>
    </source>
</reference>
<evidence type="ECO:0000313" key="2">
    <source>
        <dbReference type="Proteomes" id="UP000245838"/>
    </source>
</evidence>
<dbReference type="AlphaFoldDB" id="A0A193QHH2"/>
<protein>
    <submittedName>
        <fullName evidence="1">Uncharacterized protein</fullName>
    </submittedName>
</protein>
<sequence>MGLSSTVPAVHQIGDARGCLTACRYDGELPLPATVQSQSEQVIAETFTWDALNNLTAAIVHYAQPTRSGCCPAEQTVRYEYDNPDHLTRRTHIQYGGADARRLELVYDSAGRLIFDGHRLQ</sequence>
<evidence type="ECO:0000313" key="1">
    <source>
        <dbReference type="EMBL" id="CRL44616.1"/>
    </source>
</evidence>
<gene>
    <name evidence="1" type="ORF">SGGMMB4_01813</name>
</gene>
<dbReference type="Gene3D" id="2.180.10.10">
    <property type="entry name" value="RHS repeat-associated core"/>
    <property type="match status" value="1"/>
</dbReference>
<dbReference type="Proteomes" id="UP000245838">
    <property type="component" value="Chromosome sggmmb4_Chromosome"/>
</dbReference>
<proteinExistence type="predicted"/>
<dbReference type="EMBL" id="LN854557">
    <property type="protein sequence ID" value="CRL44616.1"/>
    <property type="molecule type" value="Genomic_DNA"/>
</dbReference>
<dbReference type="OrthoDB" id="9816400at2"/>
<organism evidence="1 2">
    <name type="scientific">Sodalis glossinidius (strain morsitans)</name>
    <dbReference type="NCBI Taxonomy" id="343509"/>
    <lineage>
        <taxon>Bacteria</taxon>
        <taxon>Pseudomonadati</taxon>
        <taxon>Pseudomonadota</taxon>
        <taxon>Gammaproteobacteria</taxon>
        <taxon>Enterobacterales</taxon>
        <taxon>Bruguierivoracaceae</taxon>
        <taxon>Sodalis</taxon>
    </lineage>
</organism>
<name>A0A193QHH2_SODGM</name>
<accession>A0A193QHH2</accession>
<dbReference type="RefSeq" id="WP_041866712.1">
    <property type="nucleotide sequence ID" value="NC_007712.1"/>
</dbReference>
<dbReference type="BioCyc" id="SGLO343509:SGP1_RS06685-MONOMER"/>